<keyword evidence="3" id="KW-1185">Reference proteome</keyword>
<dbReference type="OrthoDB" id="10266325at2759"/>
<reference evidence="2" key="1">
    <citation type="submission" date="2020-06" db="EMBL/GenBank/DDBJ databases">
        <authorList>
            <consortium name="Plant Systems Biology data submission"/>
        </authorList>
    </citation>
    <scope>NUCLEOTIDE SEQUENCE</scope>
    <source>
        <strain evidence="2">D6</strain>
    </source>
</reference>
<accession>A0A9N8DMM9</accession>
<dbReference type="AlphaFoldDB" id="A0A9N8DMM9"/>
<evidence type="ECO:0000313" key="3">
    <source>
        <dbReference type="Proteomes" id="UP001153069"/>
    </source>
</evidence>
<dbReference type="InterPro" id="IPR041018">
    <property type="entry name" value="ADPRTs_Tse2"/>
</dbReference>
<feature type="domain" description="Tse2 ADP-ribosyltransferase toxin" evidence="1">
    <location>
        <begin position="17"/>
        <end position="144"/>
    </location>
</feature>
<evidence type="ECO:0000259" key="1">
    <source>
        <dbReference type="Pfam" id="PF18648"/>
    </source>
</evidence>
<dbReference type="EMBL" id="CAICTM010000227">
    <property type="protein sequence ID" value="CAB9505359.1"/>
    <property type="molecule type" value="Genomic_DNA"/>
</dbReference>
<proteinExistence type="predicted"/>
<protein>
    <recommendedName>
        <fullName evidence="1">Tse2 ADP-ribosyltransferase toxin domain-containing protein</fullName>
    </recommendedName>
</protein>
<dbReference type="Proteomes" id="UP001153069">
    <property type="component" value="Unassembled WGS sequence"/>
</dbReference>
<organism evidence="2 3">
    <name type="scientific">Seminavis robusta</name>
    <dbReference type="NCBI Taxonomy" id="568900"/>
    <lineage>
        <taxon>Eukaryota</taxon>
        <taxon>Sar</taxon>
        <taxon>Stramenopiles</taxon>
        <taxon>Ochrophyta</taxon>
        <taxon>Bacillariophyta</taxon>
        <taxon>Bacillariophyceae</taxon>
        <taxon>Bacillariophycidae</taxon>
        <taxon>Naviculales</taxon>
        <taxon>Naviculaceae</taxon>
        <taxon>Seminavis</taxon>
    </lineage>
</organism>
<evidence type="ECO:0000313" key="2">
    <source>
        <dbReference type="EMBL" id="CAB9505359.1"/>
    </source>
</evidence>
<name>A0A9N8DMM9_9STRA</name>
<gene>
    <name evidence="2" type="ORF">SEMRO_228_G092760.1</name>
</gene>
<dbReference type="Pfam" id="PF18648">
    <property type="entry name" value="ADPRTs_Tse2"/>
    <property type="match status" value="1"/>
</dbReference>
<comment type="caution">
    <text evidence="2">The sequence shown here is derived from an EMBL/GenBank/DDBJ whole genome shotgun (WGS) entry which is preliminary data.</text>
</comment>
<sequence length="157" mass="18053">MTGSNFIVSRFKRLPVTLYRLQGRLPVNLRDHATQMAAGRQSFDLKRREADGLVHPAQGDTWIGPNGMSLRPATENMLHIAKNYRGNVTVYRMQEGMDMPDGLIVLHERDDHYSLQTDEPVTLETLNERLTEFLETLPSQTRDQFVEQLEDPDDQDN</sequence>